<dbReference type="OrthoDB" id="1577640at2759"/>
<dbReference type="InterPro" id="IPR027417">
    <property type="entry name" value="P-loop_NTPase"/>
</dbReference>
<evidence type="ECO:0000256" key="1">
    <source>
        <dbReference type="SAM" id="MobiDB-lite"/>
    </source>
</evidence>
<feature type="compositionally biased region" description="Basic and acidic residues" evidence="1">
    <location>
        <begin position="912"/>
        <end position="921"/>
    </location>
</feature>
<organism evidence="4 5">
    <name type="scientific">Alectoria fallacina</name>
    <dbReference type="NCBI Taxonomy" id="1903189"/>
    <lineage>
        <taxon>Eukaryota</taxon>
        <taxon>Fungi</taxon>
        <taxon>Dikarya</taxon>
        <taxon>Ascomycota</taxon>
        <taxon>Pezizomycotina</taxon>
        <taxon>Lecanoromycetes</taxon>
        <taxon>OSLEUM clade</taxon>
        <taxon>Lecanoromycetidae</taxon>
        <taxon>Lecanorales</taxon>
        <taxon>Lecanorineae</taxon>
        <taxon>Parmeliaceae</taxon>
        <taxon>Alectoria</taxon>
    </lineage>
</organism>
<proteinExistence type="predicted"/>
<feature type="region of interest" description="Disordered" evidence="1">
    <location>
        <begin position="888"/>
        <end position="921"/>
    </location>
</feature>
<evidence type="ECO:0000313" key="5">
    <source>
        <dbReference type="Proteomes" id="UP000664203"/>
    </source>
</evidence>
<dbReference type="InterPro" id="IPR011990">
    <property type="entry name" value="TPR-like_helical_dom_sf"/>
</dbReference>
<accession>A0A8H3IP95</accession>
<gene>
    <name evidence="4" type="ORF">ALECFALPRED_003443</name>
</gene>
<dbReference type="Pfam" id="PF00931">
    <property type="entry name" value="NB-ARC"/>
    <property type="match status" value="1"/>
</dbReference>
<protein>
    <recommendedName>
        <fullName evidence="6">NACHT-NTPase and P-loop NTPases N-terminal domain-containing protein</fullName>
    </recommendedName>
</protein>
<sequence>MSGAEAFAVISTIANIVALANFSRDVVSQIKEYGKNAHEVPKAFRDVQTVLPLISSTLIRTGDQIKSGVLDDDTCKVLRPVLEGCENKLKQLNVLLKDVMAQEGASKLKRGLMSIKSIRKDKEVKAIAQALDRFVGHLVHYHASEGVSTKDIESLRLEMSSMSVKEPETQTPKTHFLVPVQWSDNFAGREKVMAYLESRLCLVDQHSRVALVGLGGMGKTRIALQYAKKFRKSSQISVFWVYAGTVERFKNAYHEIARSLKIPGYQSPDSDILNLVKDWLESDGSGRWLMILDNADDAEIMYGSGSLRLADCLPRSDQGSILLTTRFQKVGANFTQDFLSLQSMTSVESEMLLRARLGDNSPEQNHDLYQELVKELERTPLALVQAASFMSQNCVSLDSYLQMYRQSDVSKIRLLSEDFEDDVRDSQAKNPIATTWIISFKYIKMHVPQAAELLSLMSIMDAQAIPEFLLPQGEDAISFEKALGTLEAFSFISTRKQSHGSLQHCRLFDLHRLVRLAIRNWLRLDGTLAQWTARTLKIVRSRCSQRDGNTFEVSSLVLPHAIELLASDLIRCKSSSSRHFEGNSYEPSMDDLWSLSTTVSGRTRAAVRLLEDVDTISNLMIDAAQLLYYVTMRFRDVGNYVEARSFAAKDLTIITGVYGQSHRRTLLSMDVLATILQSLGDCEHAEQLRRQYVTICEAGYGTHHVLTLEGLLHLRDFLVKRQEQEAKEIGEVALRRCKESLVLHDGNEYLKILSLLAEVQLDYGDFEEAEKCQVLALHGYQAVNDHINIIAALSSLSRIYERQDRWELAGDTQRIELDIRIRYLGRNHPSTMSAVWHLTRILLNDKKEEEAKRQATLALELMSQIYGSSSETHAHYCREFDSLFAQSSAQEQLAPSEGQFDDTHIASSMPGRKTDRDLPYE</sequence>
<dbReference type="SUPFAM" id="SSF52540">
    <property type="entry name" value="P-loop containing nucleoside triphosphate hydrolases"/>
    <property type="match status" value="1"/>
</dbReference>
<keyword evidence="5" id="KW-1185">Reference proteome</keyword>
<dbReference type="InterPro" id="IPR053137">
    <property type="entry name" value="NLR-like"/>
</dbReference>
<dbReference type="PANTHER" id="PTHR46082:SF6">
    <property type="entry name" value="AAA+ ATPASE DOMAIN-CONTAINING PROTEIN-RELATED"/>
    <property type="match status" value="1"/>
</dbReference>
<dbReference type="PANTHER" id="PTHR46082">
    <property type="entry name" value="ATP/GTP-BINDING PROTEIN-RELATED"/>
    <property type="match status" value="1"/>
</dbReference>
<feature type="domain" description="NB-ARC" evidence="2">
    <location>
        <begin position="192"/>
        <end position="353"/>
    </location>
</feature>
<dbReference type="Pfam" id="PF17107">
    <property type="entry name" value="SesA"/>
    <property type="match status" value="1"/>
</dbReference>
<dbReference type="Gene3D" id="1.25.40.10">
    <property type="entry name" value="Tetratricopeptide repeat domain"/>
    <property type="match status" value="2"/>
</dbReference>
<dbReference type="GO" id="GO:0043531">
    <property type="term" value="F:ADP binding"/>
    <property type="evidence" value="ECO:0007669"/>
    <property type="project" value="InterPro"/>
</dbReference>
<dbReference type="Gene3D" id="3.40.50.300">
    <property type="entry name" value="P-loop containing nucleotide triphosphate hydrolases"/>
    <property type="match status" value="1"/>
</dbReference>
<dbReference type="InterPro" id="IPR002182">
    <property type="entry name" value="NB-ARC"/>
</dbReference>
<name>A0A8H3IP95_9LECA</name>
<reference evidence="4" key="1">
    <citation type="submission" date="2021-03" db="EMBL/GenBank/DDBJ databases">
        <authorList>
            <person name="Tagirdzhanova G."/>
        </authorList>
    </citation>
    <scope>NUCLEOTIDE SEQUENCE</scope>
</reference>
<dbReference type="AlphaFoldDB" id="A0A8H3IP95"/>
<evidence type="ECO:0000259" key="3">
    <source>
        <dbReference type="Pfam" id="PF17107"/>
    </source>
</evidence>
<comment type="caution">
    <text evidence="4">The sequence shown here is derived from an EMBL/GenBank/DDBJ whole genome shotgun (WGS) entry which is preliminary data.</text>
</comment>
<dbReference type="SUPFAM" id="SSF48452">
    <property type="entry name" value="TPR-like"/>
    <property type="match status" value="1"/>
</dbReference>
<dbReference type="InterPro" id="IPR031352">
    <property type="entry name" value="SesA"/>
</dbReference>
<evidence type="ECO:0000313" key="4">
    <source>
        <dbReference type="EMBL" id="CAF9926438.1"/>
    </source>
</evidence>
<dbReference type="EMBL" id="CAJPDR010000214">
    <property type="protein sequence ID" value="CAF9926438.1"/>
    <property type="molecule type" value="Genomic_DNA"/>
</dbReference>
<evidence type="ECO:0000259" key="2">
    <source>
        <dbReference type="Pfam" id="PF00931"/>
    </source>
</evidence>
<feature type="domain" description="NACHT-NTPase and P-loop NTPases N-terminal" evidence="3">
    <location>
        <begin position="13"/>
        <end position="133"/>
    </location>
</feature>
<dbReference type="Proteomes" id="UP000664203">
    <property type="component" value="Unassembled WGS sequence"/>
</dbReference>
<evidence type="ECO:0008006" key="6">
    <source>
        <dbReference type="Google" id="ProtNLM"/>
    </source>
</evidence>